<evidence type="ECO:0000313" key="4">
    <source>
        <dbReference type="Proteomes" id="UP001146793"/>
    </source>
</evidence>
<dbReference type="Proteomes" id="UP001146793">
    <property type="component" value="Unassembled WGS sequence"/>
</dbReference>
<dbReference type="GO" id="GO:0005096">
    <property type="term" value="F:GTPase activator activity"/>
    <property type="evidence" value="ECO:0007669"/>
    <property type="project" value="UniProtKB-KW"/>
</dbReference>
<evidence type="ECO:0000256" key="1">
    <source>
        <dbReference type="ARBA" id="ARBA00022468"/>
    </source>
</evidence>
<dbReference type="GO" id="GO:0051056">
    <property type="term" value="P:regulation of small GTPase mediated signal transduction"/>
    <property type="evidence" value="ECO:0007669"/>
    <property type="project" value="InterPro"/>
</dbReference>
<proteinExistence type="predicted"/>
<dbReference type="PANTHER" id="PTHR21344">
    <property type="entry name" value="RAL GTPASE-ACTIVATING PROTEIN SUBUNIT BETA"/>
    <property type="match status" value="1"/>
</dbReference>
<dbReference type="Gene3D" id="3.40.50.11210">
    <property type="entry name" value="Rap/Ran-GAP"/>
    <property type="match status" value="1"/>
</dbReference>
<dbReference type="PANTHER" id="PTHR21344:SF1">
    <property type="entry name" value="RAL GTPASE-ACTIVATING PROTEIN SUBUNIT BETA"/>
    <property type="match status" value="1"/>
</dbReference>
<evidence type="ECO:0000313" key="3">
    <source>
        <dbReference type="EMBL" id="KAJ3437017.1"/>
    </source>
</evidence>
<gene>
    <name evidence="3" type="ORF">M0812_19085</name>
</gene>
<keyword evidence="1" id="KW-0343">GTPase activation</keyword>
<dbReference type="PROSITE" id="PS50085">
    <property type="entry name" value="RAPGAP"/>
    <property type="match status" value="1"/>
</dbReference>
<organism evidence="3 4">
    <name type="scientific">Anaeramoeba flamelloides</name>
    <dbReference type="NCBI Taxonomy" id="1746091"/>
    <lineage>
        <taxon>Eukaryota</taxon>
        <taxon>Metamonada</taxon>
        <taxon>Anaeramoebidae</taxon>
        <taxon>Anaeramoeba</taxon>
    </lineage>
</organism>
<protein>
    <recommendedName>
        <fullName evidence="2">Rap-GAP domain-containing protein</fullName>
    </recommendedName>
</protein>
<reference evidence="3" key="1">
    <citation type="submission" date="2022-08" db="EMBL/GenBank/DDBJ databases">
        <title>Novel sulphate-reducing endosymbionts in the free-living metamonad Anaeramoeba.</title>
        <authorList>
            <person name="Jerlstrom-Hultqvist J."/>
            <person name="Cepicka I."/>
            <person name="Gallot-Lavallee L."/>
            <person name="Salas-Leiva D."/>
            <person name="Curtis B.A."/>
            <person name="Zahonova K."/>
            <person name="Pipaliya S."/>
            <person name="Dacks J."/>
            <person name="Roger A.J."/>
        </authorList>
    </citation>
    <scope>NUCLEOTIDE SEQUENCE</scope>
    <source>
        <strain evidence="3">Busselton2</strain>
    </source>
</reference>
<accession>A0AAV7Z8C5</accession>
<comment type="caution">
    <text evidence="3">The sequence shown here is derived from an EMBL/GenBank/DDBJ whole genome shotgun (WGS) entry which is preliminary data.</text>
</comment>
<dbReference type="SUPFAM" id="SSF111347">
    <property type="entry name" value="Rap/Ran-GAP"/>
    <property type="match status" value="1"/>
</dbReference>
<dbReference type="Pfam" id="PF02145">
    <property type="entry name" value="Rap_GAP"/>
    <property type="match status" value="1"/>
</dbReference>
<dbReference type="AlphaFoldDB" id="A0AAV7Z8C5"/>
<dbReference type="InterPro" id="IPR035974">
    <property type="entry name" value="Rap/Ran-GAP_sf"/>
</dbReference>
<sequence>MFLERIAEVTSLATNPETGVLVKFPHSVKRDIISAVLDVLLDNDSPPDLCDSSFSIKWVMECSGQSFALPLSENGIIKKGITLYSNWLNGHNLPPKFLQDKNEYIKTIFGHFSLLFSPRKDCSNGLDKIHVSLCLQVLDIFAKISTKKDGWMDNDSWLYMLSVLVGITDSLLAGKGSHIEPKLTKELTPHLLKLLFDLWLKSKTRKLEMWVQLKHAFINWRHRKETIIQWSSTTFALLNSLIYLFYGKCFGSKDVIIQLYLKWKGSTSILKLRNFTNYLNRYSYVMNKDKSKYCKLCKKSKKIDIIEDLDHFLWNCPAYENNHLIDNPNDLKEPKLFLISMKGIQQLVNLFLTFQQAIKNPNSEEIKYIPDPPSGNTILNIFGDWLFESVSDRHKNFDEGIECAYSTLCQIFMSNQIEPFIDKYLTRFYQALTYAFTNPKKRGICISAIICHTTQIFTSNLVGVHSLLPYYLHYFQQFLIRNEYFQGSIFSNQILRRNCIKILNTILPFPRYFGDLPIEQFSDLETKNKQIGLKQITSFNQILPFLPELLIKGFDVETDQKNGSLFIWGMNLYIHETIEIKPEDTISIIKSLQNFLFSPKSNHAKWRITVSLTALNSLEIISEFTQQITQYKPKFLSFLVIALSEIVKRIITKSSKSMEPISKNNEILMCKILQVISKFILATEWIYDSPKALASVLQSIDLILSPEKNQDNINNKKKKSVHIINPSHILRDVTSLLLHKILLQLGDFPSSTGPSTFSTFVNERELCKEYGLTEKEFDSRIRYFSIHDKRIVSIFEESPLNLQLRQQQTQNENENLNNDEKTLTIIIRDRCGKFAWRARFRSLPLNYQIIPESQLARHRWVGEPRPPIYKQKQEVSQEKIHEQIIDFQLNPHEFDYLSSEKELQLDCLTHVVLLQHRLEEVYRYVEEECNFIPTKCKRPKGENSSYLQTNTLKGGKGNSKTTTTIDEKIQKETEYEKKPALGHLRMFLSNFGLFKLQGKGSIEILDNKKERQKLIDALDTLNERQVSMVGVIYIARGQNRETDQSVIWQNQQGSEEYEKFLTELGWVVDLENHKGINNEFYKQNSVKSTRYYANQDSEMFFHILTDLHFDENDRGKKISLFGSHSVTIIWIDDVRNWNPNSLKLGQNDIFIIIRPNISGLYSIEVVSWKPNKNLLIGPLLNSCFVSRHILADLVRKTARTAHKELSMKDSIFVDPLKFRLQNIRSINSKLKSYTDTKGFYSKLFQISNFQEK</sequence>
<name>A0AAV7Z8C5_9EUKA</name>
<feature type="domain" description="Rap-GAP" evidence="2">
    <location>
        <begin position="1015"/>
        <end position="1226"/>
    </location>
</feature>
<dbReference type="InterPro" id="IPR046859">
    <property type="entry name" value="RGPA/RALGAPB_N"/>
</dbReference>
<dbReference type="Pfam" id="PF20412">
    <property type="entry name" value="RALGAPB_N"/>
    <property type="match status" value="1"/>
</dbReference>
<dbReference type="EMBL" id="JANTQA010000036">
    <property type="protein sequence ID" value="KAJ3437017.1"/>
    <property type="molecule type" value="Genomic_DNA"/>
</dbReference>
<dbReference type="InterPro" id="IPR039930">
    <property type="entry name" value="RALGAPB"/>
</dbReference>
<dbReference type="InterPro" id="IPR000331">
    <property type="entry name" value="Rap/Ran_GAP_dom"/>
</dbReference>
<evidence type="ECO:0000259" key="2">
    <source>
        <dbReference type="PROSITE" id="PS50085"/>
    </source>
</evidence>